<organism evidence="4 5">
    <name type="scientific">Aulographum hederae CBS 113979</name>
    <dbReference type="NCBI Taxonomy" id="1176131"/>
    <lineage>
        <taxon>Eukaryota</taxon>
        <taxon>Fungi</taxon>
        <taxon>Dikarya</taxon>
        <taxon>Ascomycota</taxon>
        <taxon>Pezizomycotina</taxon>
        <taxon>Dothideomycetes</taxon>
        <taxon>Pleosporomycetidae</taxon>
        <taxon>Aulographales</taxon>
        <taxon>Aulographaceae</taxon>
    </lineage>
</organism>
<dbReference type="InterPro" id="IPR002563">
    <property type="entry name" value="Flavin_Rdtase-like_dom"/>
</dbReference>
<accession>A0A6G1GJ05</accession>
<dbReference type="AlphaFoldDB" id="A0A6G1GJ05"/>
<evidence type="ECO:0000259" key="3">
    <source>
        <dbReference type="SMART" id="SM00903"/>
    </source>
</evidence>
<dbReference type="InterPro" id="IPR050268">
    <property type="entry name" value="NADH-dep_flavin_reductase"/>
</dbReference>
<dbReference type="Pfam" id="PF01613">
    <property type="entry name" value="Flavin_Reduct"/>
    <property type="match status" value="1"/>
</dbReference>
<gene>
    <name evidence="4" type="ORF">K402DRAFT_254023</name>
</gene>
<evidence type="ECO:0000256" key="1">
    <source>
        <dbReference type="ARBA" id="ARBA00023002"/>
    </source>
</evidence>
<keyword evidence="5" id="KW-1185">Reference proteome</keyword>
<reference evidence="4" key="1">
    <citation type="journal article" date="2020" name="Stud. Mycol.">
        <title>101 Dothideomycetes genomes: a test case for predicting lifestyles and emergence of pathogens.</title>
        <authorList>
            <person name="Haridas S."/>
            <person name="Albert R."/>
            <person name="Binder M."/>
            <person name="Bloem J."/>
            <person name="Labutti K."/>
            <person name="Salamov A."/>
            <person name="Andreopoulos B."/>
            <person name="Baker S."/>
            <person name="Barry K."/>
            <person name="Bills G."/>
            <person name="Bluhm B."/>
            <person name="Cannon C."/>
            <person name="Castanera R."/>
            <person name="Culley D."/>
            <person name="Daum C."/>
            <person name="Ezra D."/>
            <person name="Gonzalez J."/>
            <person name="Henrissat B."/>
            <person name="Kuo A."/>
            <person name="Liang C."/>
            <person name="Lipzen A."/>
            <person name="Lutzoni F."/>
            <person name="Magnuson J."/>
            <person name="Mondo S."/>
            <person name="Nolan M."/>
            <person name="Ohm R."/>
            <person name="Pangilinan J."/>
            <person name="Park H.-J."/>
            <person name="Ramirez L."/>
            <person name="Alfaro M."/>
            <person name="Sun H."/>
            <person name="Tritt A."/>
            <person name="Yoshinaga Y."/>
            <person name="Zwiers L.-H."/>
            <person name="Turgeon B."/>
            <person name="Goodwin S."/>
            <person name="Spatafora J."/>
            <person name="Crous P."/>
            <person name="Grigoriev I."/>
        </authorList>
    </citation>
    <scope>NUCLEOTIDE SEQUENCE</scope>
    <source>
        <strain evidence="4">CBS 113979</strain>
    </source>
</reference>
<dbReference type="GO" id="GO:0010181">
    <property type="term" value="F:FMN binding"/>
    <property type="evidence" value="ECO:0007669"/>
    <property type="project" value="InterPro"/>
</dbReference>
<feature type="region of interest" description="Disordered" evidence="2">
    <location>
        <begin position="175"/>
        <end position="202"/>
    </location>
</feature>
<dbReference type="PANTHER" id="PTHR30466">
    <property type="entry name" value="FLAVIN REDUCTASE"/>
    <property type="match status" value="1"/>
</dbReference>
<evidence type="ECO:0000313" key="5">
    <source>
        <dbReference type="Proteomes" id="UP000800041"/>
    </source>
</evidence>
<feature type="domain" description="Flavin reductase like" evidence="3">
    <location>
        <begin position="1"/>
        <end position="168"/>
    </location>
</feature>
<dbReference type="GO" id="GO:0042602">
    <property type="term" value="F:riboflavin reductase (NADPH) activity"/>
    <property type="evidence" value="ECO:0007669"/>
    <property type="project" value="TreeGrafter"/>
</dbReference>
<name>A0A6G1GJ05_9PEZI</name>
<dbReference type="Proteomes" id="UP000800041">
    <property type="component" value="Unassembled WGS sequence"/>
</dbReference>
<proteinExistence type="predicted"/>
<evidence type="ECO:0000256" key="2">
    <source>
        <dbReference type="SAM" id="MobiDB-lite"/>
    </source>
</evidence>
<dbReference type="SUPFAM" id="SSF50475">
    <property type="entry name" value="FMN-binding split barrel"/>
    <property type="match status" value="1"/>
</dbReference>
<keyword evidence="1" id="KW-0560">Oxidoreductase</keyword>
<protein>
    <recommendedName>
        <fullName evidence="3">Flavin reductase like domain-containing protein</fullName>
    </recommendedName>
</protein>
<sequence length="394" mass="43254">MRAIPHPVVVISASSQRGVSPLLHTLVASSFNTVTLIPTPVVSFNVALPSRTMDAIRGNRGEFLVHFPVASPKGSEIASICLKHKELGLWATLKHAGHAVVWNKSIRLHTFHDRPENTTVVPAALHCRQLGQLPVGDHAIITAEVLSVEWPEKTPFNGLIYGQQHFARWEVLTPNEESPKETTRSQTVRSSPQSEPLRSGRSNQAVDLTLGGLVDPALVPSSHVEDMVHRTGSPDAAQHWALLAIQNCGLPYSGRKPAQTDLKMMAKDIVERTAKTSIEEAVRFAIACSQQAPAKRHKFDSTSPFHTQIVLEYASHTVDHRYPGEQNQQVRSEALQYIESLPNNASRLAEVDALVEEVSADHRKFLASTLIGRTRCVANSLSTLLQNCFSAMQA</sequence>
<dbReference type="EMBL" id="ML977213">
    <property type="protein sequence ID" value="KAF1980933.1"/>
    <property type="molecule type" value="Genomic_DNA"/>
</dbReference>
<dbReference type="PANTHER" id="PTHR30466:SF1">
    <property type="entry name" value="FMN REDUCTASE (NADH) RUTF"/>
    <property type="match status" value="1"/>
</dbReference>
<dbReference type="Gene3D" id="2.30.110.10">
    <property type="entry name" value="Electron Transport, Fmn-binding Protein, Chain A"/>
    <property type="match status" value="1"/>
</dbReference>
<dbReference type="OrthoDB" id="2015405at2759"/>
<dbReference type="SMART" id="SM00903">
    <property type="entry name" value="Flavin_Reduct"/>
    <property type="match status" value="1"/>
</dbReference>
<feature type="compositionally biased region" description="Polar residues" evidence="2">
    <location>
        <begin position="184"/>
        <end position="202"/>
    </location>
</feature>
<evidence type="ECO:0000313" key="4">
    <source>
        <dbReference type="EMBL" id="KAF1980933.1"/>
    </source>
</evidence>
<dbReference type="InterPro" id="IPR012349">
    <property type="entry name" value="Split_barrel_FMN-bd"/>
</dbReference>